<name>A0A382TQS7_9ZZZZ</name>
<protein>
    <submittedName>
        <fullName evidence="2">Uncharacterized protein</fullName>
    </submittedName>
</protein>
<feature type="transmembrane region" description="Helical" evidence="1">
    <location>
        <begin position="6"/>
        <end position="26"/>
    </location>
</feature>
<keyword evidence="1" id="KW-0472">Membrane</keyword>
<gene>
    <name evidence="2" type="ORF">METZ01_LOCUS376715</name>
</gene>
<sequence length="38" mass="4718">MKRFPIYEPMTVFTDILILVVGVWFAREIDMWYHVRLM</sequence>
<proteinExistence type="predicted"/>
<reference evidence="2" key="1">
    <citation type="submission" date="2018-05" db="EMBL/GenBank/DDBJ databases">
        <authorList>
            <person name="Lanie J.A."/>
            <person name="Ng W.-L."/>
            <person name="Kazmierczak K.M."/>
            <person name="Andrzejewski T.M."/>
            <person name="Davidsen T.M."/>
            <person name="Wayne K.J."/>
            <person name="Tettelin H."/>
            <person name="Glass J.I."/>
            <person name="Rusch D."/>
            <person name="Podicherti R."/>
            <person name="Tsui H.-C.T."/>
            <person name="Winkler M.E."/>
        </authorList>
    </citation>
    <scope>NUCLEOTIDE SEQUENCE</scope>
</reference>
<accession>A0A382TQS7</accession>
<keyword evidence="1" id="KW-0812">Transmembrane</keyword>
<dbReference type="EMBL" id="UINC01138115">
    <property type="protein sequence ID" value="SVD23861.1"/>
    <property type="molecule type" value="Genomic_DNA"/>
</dbReference>
<feature type="non-terminal residue" evidence="2">
    <location>
        <position position="38"/>
    </location>
</feature>
<organism evidence="2">
    <name type="scientific">marine metagenome</name>
    <dbReference type="NCBI Taxonomy" id="408172"/>
    <lineage>
        <taxon>unclassified sequences</taxon>
        <taxon>metagenomes</taxon>
        <taxon>ecological metagenomes</taxon>
    </lineage>
</organism>
<keyword evidence="1" id="KW-1133">Transmembrane helix</keyword>
<dbReference type="AlphaFoldDB" id="A0A382TQS7"/>
<evidence type="ECO:0000313" key="2">
    <source>
        <dbReference type="EMBL" id="SVD23861.1"/>
    </source>
</evidence>
<evidence type="ECO:0000256" key="1">
    <source>
        <dbReference type="SAM" id="Phobius"/>
    </source>
</evidence>